<dbReference type="PROSITE" id="PS50268">
    <property type="entry name" value="CADHERIN_2"/>
    <property type="match status" value="1"/>
</dbReference>
<protein>
    <recommendedName>
        <fullName evidence="6">Cadherin domain-containing protein</fullName>
    </recommendedName>
</protein>
<keyword evidence="8" id="KW-1185">Reference proteome</keyword>
<proteinExistence type="predicted"/>
<gene>
    <name evidence="7" type="ORF">TPAB3V08_LOCUS14256</name>
</gene>
<dbReference type="PANTHER" id="PTHR24028">
    <property type="entry name" value="CADHERIN-87A"/>
    <property type="match status" value="1"/>
</dbReference>
<dbReference type="Gene3D" id="2.60.40.60">
    <property type="entry name" value="Cadherins"/>
    <property type="match status" value="2"/>
</dbReference>
<comment type="subcellular location">
    <subcellularLocation>
        <location evidence="1">Membrane</location>
        <topology evidence="1">Single-pass membrane protein</topology>
    </subcellularLocation>
</comment>
<reference evidence="7" key="1">
    <citation type="submission" date="2021-03" db="EMBL/GenBank/DDBJ databases">
        <authorList>
            <person name="Tran Van P."/>
        </authorList>
    </citation>
    <scope>NUCLEOTIDE SEQUENCE</scope>
</reference>
<feature type="domain" description="Cadherin" evidence="6">
    <location>
        <begin position="4"/>
        <end position="67"/>
    </location>
</feature>
<keyword evidence="3" id="KW-0472">Membrane</keyword>
<dbReference type="SUPFAM" id="SSF49313">
    <property type="entry name" value="Cadherin-like"/>
    <property type="match status" value="2"/>
</dbReference>
<evidence type="ECO:0000256" key="3">
    <source>
        <dbReference type="ARBA" id="ARBA00022989"/>
    </source>
</evidence>
<keyword evidence="2" id="KW-0812">Transmembrane</keyword>
<evidence type="ECO:0000313" key="7">
    <source>
        <dbReference type="EMBL" id="CAG2067313.1"/>
    </source>
</evidence>
<dbReference type="InterPro" id="IPR050174">
    <property type="entry name" value="Protocadherin/Cadherin-CA"/>
</dbReference>
<keyword evidence="3" id="KW-1133">Transmembrane helix</keyword>
<accession>A0ABN7PHU9</accession>
<evidence type="ECO:0000259" key="6">
    <source>
        <dbReference type="PROSITE" id="PS50268"/>
    </source>
</evidence>
<evidence type="ECO:0000313" key="8">
    <source>
        <dbReference type="Proteomes" id="UP001153148"/>
    </source>
</evidence>
<sequence length="147" mass="16882">MIVFPTEGANRMGSAVVSSLRSFDREQQKLYPIPIVIKDSGKPARSSTNTLTVTIGDVNDNRMQPGFKDILVYGYMNQAPDSEIGRVFVNDPDDWDLPDKKFYWEGAEHPRFRLDEDTGMITMRHGTKEGRYHLRFKVDDHKQSQTD</sequence>
<keyword evidence="4" id="KW-0325">Glycoprotein</keyword>
<comment type="caution">
    <text evidence="7">The sequence shown here is derived from an EMBL/GenBank/DDBJ whole genome shotgun (WGS) entry which is preliminary data.</text>
</comment>
<evidence type="ECO:0000256" key="4">
    <source>
        <dbReference type="ARBA" id="ARBA00023180"/>
    </source>
</evidence>
<dbReference type="EMBL" id="CAJPIN010066653">
    <property type="protein sequence ID" value="CAG2067313.1"/>
    <property type="molecule type" value="Genomic_DNA"/>
</dbReference>
<dbReference type="Proteomes" id="UP001153148">
    <property type="component" value="Unassembled WGS sequence"/>
</dbReference>
<dbReference type="InterPro" id="IPR015919">
    <property type="entry name" value="Cadherin-like_sf"/>
</dbReference>
<organism evidence="7 8">
    <name type="scientific">Timema podura</name>
    <name type="common">Walking stick</name>
    <dbReference type="NCBI Taxonomy" id="61482"/>
    <lineage>
        <taxon>Eukaryota</taxon>
        <taxon>Metazoa</taxon>
        <taxon>Ecdysozoa</taxon>
        <taxon>Arthropoda</taxon>
        <taxon>Hexapoda</taxon>
        <taxon>Insecta</taxon>
        <taxon>Pterygota</taxon>
        <taxon>Neoptera</taxon>
        <taxon>Polyneoptera</taxon>
        <taxon>Phasmatodea</taxon>
        <taxon>Timematodea</taxon>
        <taxon>Timematoidea</taxon>
        <taxon>Timematidae</taxon>
        <taxon>Timema</taxon>
    </lineage>
</organism>
<evidence type="ECO:0000256" key="2">
    <source>
        <dbReference type="ARBA" id="ARBA00022692"/>
    </source>
</evidence>
<dbReference type="InterPro" id="IPR002126">
    <property type="entry name" value="Cadherin-like_dom"/>
</dbReference>
<feature type="non-terminal residue" evidence="7">
    <location>
        <position position="147"/>
    </location>
</feature>
<evidence type="ECO:0000256" key="5">
    <source>
        <dbReference type="PROSITE-ProRule" id="PRU00043"/>
    </source>
</evidence>
<dbReference type="PANTHER" id="PTHR24028:SF328">
    <property type="entry name" value="CADHERIN-3"/>
    <property type="match status" value="1"/>
</dbReference>
<keyword evidence="5" id="KW-0106">Calcium</keyword>
<evidence type="ECO:0000256" key="1">
    <source>
        <dbReference type="ARBA" id="ARBA00004167"/>
    </source>
</evidence>
<name>A0ABN7PHU9_TIMPD</name>
<dbReference type="CDD" id="cd11304">
    <property type="entry name" value="Cadherin_repeat"/>
    <property type="match status" value="2"/>
</dbReference>